<evidence type="ECO:0000256" key="4">
    <source>
        <dbReference type="ARBA" id="ARBA00022989"/>
    </source>
</evidence>
<dbReference type="NCBIfam" id="NF006088">
    <property type="entry name" value="PRK08238.1"/>
    <property type="match status" value="1"/>
</dbReference>
<evidence type="ECO:0000256" key="5">
    <source>
        <dbReference type="ARBA" id="ARBA00023136"/>
    </source>
</evidence>
<comment type="caution">
    <text evidence="7">The sequence shown here is derived from an EMBL/GenBank/DDBJ whole genome shotgun (WGS) entry which is preliminary data.</text>
</comment>
<evidence type="ECO:0000256" key="3">
    <source>
        <dbReference type="ARBA" id="ARBA00022692"/>
    </source>
</evidence>
<dbReference type="OrthoDB" id="9803632at2"/>
<dbReference type="Proteomes" id="UP000470384">
    <property type="component" value="Unassembled WGS sequence"/>
</dbReference>
<comment type="subcellular location">
    <subcellularLocation>
        <location evidence="1">Membrane</location>
        <topology evidence="1">Multi-pass membrane protein</topology>
    </subcellularLocation>
</comment>
<dbReference type="GeneID" id="300655469"/>
<dbReference type="Gene3D" id="1.10.357.140">
    <property type="entry name" value="UbiA prenyltransferase"/>
    <property type="match status" value="1"/>
</dbReference>
<evidence type="ECO:0000313" key="7">
    <source>
        <dbReference type="EMBL" id="NBG96320.1"/>
    </source>
</evidence>
<dbReference type="Pfam" id="PF01040">
    <property type="entry name" value="UbiA"/>
    <property type="match status" value="1"/>
</dbReference>
<feature type="transmembrane region" description="Helical" evidence="6">
    <location>
        <begin position="263"/>
        <end position="283"/>
    </location>
</feature>
<dbReference type="InterPro" id="IPR036412">
    <property type="entry name" value="HAD-like_sf"/>
</dbReference>
<evidence type="ECO:0000256" key="1">
    <source>
        <dbReference type="ARBA" id="ARBA00004141"/>
    </source>
</evidence>
<reference evidence="7 8" key="1">
    <citation type="journal article" date="2016" name="Int. J. Syst. Evol. Microbiol.">
        <title>Pyruvatibacter mobilis gen. nov., sp. nov., a marine bacterium from the culture broth of Picochlorum sp. 122.</title>
        <authorList>
            <person name="Wang G."/>
            <person name="Tang M."/>
            <person name="Wu H."/>
            <person name="Dai S."/>
            <person name="Li T."/>
            <person name="Chen C."/>
            <person name="He H."/>
            <person name="Fan J."/>
            <person name="Xiang W."/>
            <person name="Li X."/>
        </authorList>
    </citation>
    <scope>NUCLEOTIDE SEQUENCE [LARGE SCALE GENOMIC DNA]</scope>
    <source>
        <strain evidence="7 8">GYP-11</strain>
    </source>
</reference>
<evidence type="ECO:0000256" key="2">
    <source>
        <dbReference type="ARBA" id="ARBA00022475"/>
    </source>
</evidence>
<keyword evidence="8" id="KW-1185">Reference proteome</keyword>
<sequence length="517" mass="55443">MARQKHESPRAVPVDASHAAALFGAQQATGNETANVADTATQLPLVLDLDGTLIRTDVLAETFIAYLRRNPLRLFQVIVWLFMGRAVLKQKLAHAAEIDVAGLPVTEDLVSFAAREAAHGRDVHLATAADMSVAERVRERFPFISRVFASNGDINLKSREKARVLAEAFPDGFAYAGNSRADLAVWQAAGETIIVNPAPGLVKAARAIRAPSQIIAWPRRGLRFAAKVLRLHQWAKNGLIFAPLLLGGVLFEAAAWGQAAAGFLALSVLASATYLLNDLFDLADDRRHWSKRTRPLASGALPIAHALVLIPAGMAVAYAIAALAIGTVGVAFLTAYLAVTLAYSFSLKKIELLDAAVLASLFTLRLGFGVALAGVVLSPWLLVFSMFLFLSLSFAKRHVEVTRMEARGRSTAAGRGYKAGDGPMVAMIGAASGLAAVQVLVMYVMNEAYRAGAYVAPVMLWAVPPILFLWIARIWLLAQRGELDDDPVAFAVKDPPSLLLGFMLGFVFLVALFGSPV</sequence>
<dbReference type="RefSeq" id="WP_160588409.1">
    <property type="nucleotide sequence ID" value="NZ_BMHN01000001.1"/>
</dbReference>
<protein>
    <submittedName>
        <fullName evidence="7">UbiA family prenyltransferase</fullName>
    </submittedName>
</protein>
<evidence type="ECO:0000256" key="6">
    <source>
        <dbReference type="SAM" id="Phobius"/>
    </source>
</evidence>
<feature type="transmembrane region" description="Helical" evidence="6">
    <location>
        <begin position="320"/>
        <end position="345"/>
    </location>
</feature>
<dbReference type="AlphaFoldDB" id="A0A845QDR1"/>
<dbReference type="InterPro" id="IPR044878">
    <property type="entry name" value="UbiA_sf"/>
</dbReference>
<dbReference type="CDD" id="cd13963">
    <property type="entry name" value="PT_UbiA_2"/>
    <property type="match status" value="1"/>
</dbReference>
<feature type="transmembrane region" description="Helical" evidence="6">
    <location>
        <begin position="451"/>
        <end position="476"/>
    </location>
</feature>
<feature type="transmembrane region" description="Helical" evidence="6">
    <location>
        <begin position="425"/>
        <end position="445"/>
    </location>
</feature>
<evidence type="ECO:0000313" key="8">
    <source>
        <dbReference type="Proteomes" id="UP000470384"/>
    </source>
</evidence>
<accession>A0A845QDR1</accession>
<dbReference type="GO" id="GO:0016765">
    <property type="term" value="F:transferase activity, transferring alkyl or aryl (other than methyl) groups"/>
    <property type="evidence" value="ECO:0007669"/>
    <property type="project" value="InterPro"/>
</dbReference>
<gene>
    <name evidence="7" type="ORF">GTQ45_11300</name>
</gene>
<dbReference type="SUPFAM" id="SSF56784">
    <property type="entry name" value="HAD-like"/>
    <property type="match status" value="1"/>
</dbReference>
<dbReference type="GO" id="GO:0016020">
    <property type="term" value="C:membrane"/>
    <property type="evidence" value="ECO:0007669"/>
    <property type="project" value="UniProtKB-SubCell"/>
</dbReference>
<feature type="transmembrane region" description="Helical" evidence="6">
    <location>
        <begin position="377"/>
        <end position="395"/>
    </location>
</feature>
<organism evidence="7 8">
    <name type="scientific">Pyruvatibacter mobilis</name>
    <dbReference type="NCBI Taxonomy" id="1712261"/>
    <lineage>
        <taxon>Bacteria</taxon>
        <taxon>Pseudomonadati</taxon>
        <taxon>Pseudomonadota</taxon>
        <taxon>Alphaproteobacteria</taxon>
        <taxon>Hyphomicrobiales</taxon>
        <taxon>Parvibaculaceae</taxon>
        <taxon>Pyruvatibacter</taxon>
    </lineage>
</organism>
<keyword evidence="2" id="KW-1003">Cell membrane</keyword>
<keyword evidence="3 6" id="KW-0812">Transmembrane</keyword>
<keyword evidence="5 6" id="KW-0472">Membrane</keyword>
<keyword evidence="7" id="KW-0808">Transferase</keyword>
<keyword evidence="4 6" id="KW-1133">Transmembrane helix</keyword>
<dbReference type="InterPro" id="IPR023214">
    <property type="entry name" value="HAD_sf"/>
</dbReference>
<dbReference type="Gene3D" id="3.40.50.1000">
    <property type="entry name" value="HAD superfamily/HAD-like"/>
    <property type="match status" value="1"/>
</dbReference>
<dbReference type="EMBL" id="WXYQ01000007">
    <property type="protein sequence ID" value="NBG96320.1"/>
    <property type="molecule type" value="Genomic_DNA"/>
</dbReference>
<feature type="transmembrane region" description="Helical" evidence="6">
    <location>
        <begin position="497"/>
        <end position="515"/>
    </location>
</feature>
<dbReference type="InterPro" id="IPR000537">
    <property type="entry name" value="UbiA_prenyltransferase"/>
</dbReference>
<proteinExistence type="predicted"/>
<name>A0A845QDR1_9HYPH</name>
<feature type="transmembrane region" description="Helical" evidence="6">
    <location>
        <begin position="295"/>
        <end position="314"/>
    </location>
</feature>